<dbReference type="InterPro" id="IPR004484">
    <property type="entry name" value="CbiA/CobB_synth"/>
</dbReference>
<dbReference type="PANTHER" id="PTHR43873">
    <property type="entry name" value="COBYRINATE A,C-DIAMIDE SYNTHASE"/>
    <property type="match status" value="1"/>
</dbReference>
<dbReference type="EMBL" id="PVWP01000002">
    <property type="protein sequence ID" value="PSB38510.1"/>
    <property type="molecule type" value="Genomic_DNA"/>
</dbReference>
<evidence type="ECO:0000259" key="8">
    <source>
        <dbReference type="Pfam" id="PF07685"/>
    </source>
</evidence>
<evidence type="ECO:0000313" key="9">
    <source>
        <dbReference type="EMBL" id="PSB38510.1"/>
    </source>
</evidence>
<dbReference type="InterPro" id="IPR011698">
    <property type="entry name" value="GATase_3"/>
</dbReference>
<gene>
    <name evidence="9" type="ORF">C7B81_02740</name>
</gene>
<dbReference type="Proteomes" id="UP000238218">
    <property type="component" value="Unassembled WGS sequence"/>
</dbReference>
<comment type="caution">
    <text evidence="9">The sequence shown here is derived from an EMBL/GenBank/DDBJ whole genome shotgun (WGS) entry which is preliminary data.</text>
</comment>
<protein>
    <submittedName>
        <fullName evidence="9">Cobyrinate a,c-diamide synthase</fullName>
    </submittedName>
</protein>
<feature type="domain" description="CobQ/CobB/MinD/ParA nucleotide binding" evidence="7">
    <location>
        <begin position="5"/>
        <end position="188"/>
    </location>
</feature>
<dbReference type="SUPFAM" id="SSF52317">
    <property type="entry name" value="Class I glutamine amidotransferase-like"/>
    <property type="match status" value="1"/>
</dbReference>
<keyword evidence="6" id="KW-0315">Glutamine amidotransferase</keyword>
<accession>A0ABX5F9L2</accession>
<dbReference type="RefSeq" id="WP_106219793.1">
    <property type="nucleotide sequence ID" value="NZ_PVWP01000002.1"/>
</dbReference>
<organism evidence="9 10">
    <name type="scientific">Aphanothece cf. minutissima CCALA 015</name>
    <dbReference type="NCBI Taxonomy" id="2107695"/>
    <lineage>
        <taxon>Bacteria</taxon>
        <taxon>Bacillati</taxon>
        <taxon>Cyanobacteriota</taxon>
        <taxon>Cyanophyceae</taxon>
        <taxon>Oscillatoriophycideae</taxon>
        <taxon>Chroococcales</taxon>
        <taxon>Aphanothecaceae</taxon>
        <taxon>Aphanothece</taxon>
    </lineage>
</organism>
<comment type="cofactor">
    <cofactor evidence="1">
        <name>Mg(2+)</name>
        <dbReference type="ChEBI" id="CHEBI:18420"/>
    </cofactor>
</comment>
<dbReference type="InterPro" id="IPR027417">
    <property type="entry name" value="P-loop_NTPase"/>
</dbReference>
<evidence type="ECO:0000256" key="5">
    <source>
        <dbReference type="ARBA" id="ARBA00022842"/>
    </source>
</evidence>
<evidence type="ECO:0000313" key="10">
    <source>
        <dbReference type="Proteomes" id="UP000238218"/>
    </source>
</evidence>
<evidence type="ECO:0000256" key="1">
    <source>
        <dbReference type="ARBA" id="ARBA00001946"/>
    </source>
</evidence>
<name>A0ABX5F9L2_9CHRO</name>
<feature type="domain" description="CobB/CobQ-like glutamine amidotransferase" evidence="8">
    <location>
        <begin position="271"/>
        <end position="464"/>
    </location>
</feature>
<keyword evidence="3" id="KW-0547">Nucleotide-binding</keyword>
<evidence type="ECO:0000256" key="3">
    <source>
        <dbReference type="ARBA" id="ARBA00022741"/>
    </source>
</evidence>
<dbReference type="InterPro" id="IPR002586">
    <property type="entry name" value="CobQ/CobB/MinD/ParA_Nub-bd_dom"/>
</dbReference>
<evidence type="ECO:0000256" key="4">
    <source>
        <dbReference type="ARBA" id="ARBA00022840"/>
    </source>
</evidence>
<proteinExistence type="predicted"/>
<keyword evidence="10" id="KW-1185">Reference proteome</keyword>
<dbReference type="Pfam" id="PF07685">
    <property type="entry name" value="GATase_3"/>
    <property type="match status" value="1"/>
</dbReference>
<reference evidence="9 10" key="1">
    <citation type="submission" date="2018-03" db="EMBL/GenBank/DDBJ databases">
        <title>The ancient ancestry and fast evolution of plastids.</title>
        <authorList>
            <person name="Moore K.R."/>
            <person name="Magnabosco C."/>
            <person name="Momper L."/>
            <person name="Gold D.A."/>
            <person name="Bosak T."/>
            <person name="Fournier G.P."/>
        </authorList>
    </citation>
    <scope>NUCLEOTIDE SEQUENCE [LARGE SCALE GENOMIC DNA]</scope>
    <source>
        <strain evidence="9 10">CCALA 015</strain>
    </source>
</reference>
<keyword evidence="2" id="KW-0436">Ligase</keyword>
<evidence type="ECO:0000256" key="6">
    <source>
        <dbReference type="ARBA" id="ARBA00022962"/>
    </source>
</evidence>
<dbReference type="PROSITE" id="PS51274">
    <property type="entry name" value="GATASE_COBBQ"/>
    <property type="match status" value="1"/>
</dbReference>
<evidence type="ECO:0000256" key="2">
    <source>
        <dbReference type="ARBA" id="ARBA00022598"/>
    </source>
</evidence>
<dbReference type="Gene3D" id="3.40.50.300">
    <property type="entry name" value="P-loop containing nucleotide triphosphate hydrolases"/>
    <property type="match status" value="1"/>
</dbReference>
<dbReference type="PANTHER" id="PTHR43873:SF1">
    <property type="entry name" value="COBYRINATE A,C-DIAMIDE SYNTHASE"/>
    <property type="match status" value="1"/>
</dbReference>
<evidence type="ECO:0000259" key="7">
    <source>
        <dbReference type="Pfam" id="PF01656"/>
    </source>
</evidence>
<keyword evidence="5" id="KW-0460">Magnesium</keyword>
<dbReference type="SUPFAM" id="SSF52540">
    <property type="entry name" value="P-loop containing nucleoside triphosphate hydrolases"/>
    <property type="match status" value="1"/>
</dbReference>
<keyword evidence="4" id="KW-0067">ATP-binding</keyword>
<dbReference type="Pfam" id="PF01656">
    <property type="entry name" value="CbiA"/>
    <property type="match status" value="1"/>
</dbReference>
<dbReference type="InterPro" id="IPR029062">
    <property type="entry name" value="Class_I_gatase-like"/>
</dbReference>
<sequence>MSCLIAAPCSGSGKTLLSLSLAAVARARGETIQPFKVGPDYLDPQLLGAVAGRPCRNLDPLLCGEEWVRRSYRWHGGRAGRVLVEGVMGLFDGRGSGSEGSSAAVAALLGLPVVLVVEASRQAGSLAALVRGFRDHGPPRVSLAGVVLNRVGSERHRLLLAEALAAIEVPLLGVLPSHPSLELPSRHLGLLTPGELGDLGERQRIWAALAEEHLDLARLWPLLAPPAPAPERRDPIRWCLDQVPPERAAAGAGAGSALGQGAGGAAPPLPVAIAGDAAFHFRYPEAQELLQACGLSPMSWSPLADDPLPPDCRAVLLPGGYPELHAARLAASRRSLGSLRAAARAGLPIVAECGGLLLLGRELEDPDGLPHPMAGLLPFRARRGPLSLGYRQALPMEDGLLVRRGESLCGHEFHRWQLLAQPSGGDVLAEAQSLWQLEGWGSPGRIEGWSAPTVHATWLHLHWAGCPAIPSRLARSAASAAPLPRNAVSCNPVSG</sequence>
<dbReference type="NCBIfam" id="NF002204">
    <property type="entry name" value="PRK01077.1"/>
    <property type="match status" value="1"/>
</dbReference>
<dbReference type="Gene3D" id="3.40.50.880">
    <property type="match status" value="1"/>
</dbReference>